<dbReference type="Pfam" id="PF04727">
    <property type="entry name" value="ELMO_CED12"/>
    <property type="match status" value="1"/>
</dbReference>
<dbReference type="AlphaFoldDB" id="A0A2N9EVN8"/>
<accession>A0A2N9EVN8</accession>
<feature type="domain" description="ELMO" evidence="1">
    <location>
        <begin position="3"/>
        <end position="77"/>
    </location>
</feature>
<dbReference type="InterPro" id="IPR050868">
    <property type="entry name" value="ELMO_domain-containing"/>
</dbReference>
<name>A0A2N9EVN8_FAGSY</name>
<gene>
    <name evidence="2" type="ORF">FSB_LOCUS6804</name>
</gene>
<sequence length="107" mass="12705">MKASFHRLLFKQEGNRAVWEYPFAVAGINVTFMLIRMLDLSSEDEEAFDVLYSIAFEMMDAQWLAMRASYMEFNEVLQVTRTQLERELSLEDIHRIQDLPAYNLLYQ</sequence>
<dbReference type="EMBL" id="OIVN01000358">
    <property type="protein sequence ID" value="SPC78922.1"/>
    <property type="molecule type" value="Genomic_DNA"/>
</dbReference>
<proteinExistence type="predicted"/>
<protein>
    <recommendedName>
        <fullName evidence="1">ELMO domain-containing protein</fullName>
    </recommendedName>
</protein>
<evidence type="ECO:0000313" key="2">
    <source>
        <dbReference type="EMBL" id="SPC78922.1"/>
    </source>
</evidence>
<dbReference type="InterPro" id="IPR006816">
    <property type="entry name" value="ELMO_dom"/>
</dbReference>
<organism evidence="2">
    <name type="scientific">Fagus sylvatica</name>
    <name type="common">Beechnut</name>
    <dbReference type="NCBI Taxonomy" id="28930"/>
    <lineage>
        <taxon>Eukaryota</taxon>
        <taxon>Viridiplantae</taxon>
        <taxon>Streptophyta</taxon>
        <taxon>Embryophyta</taxon>
        <taxon>Tracheophyta</taxon>
        <taxon>Spermatophyta</taxon>
        <taxon>Magnoliopsida</taxon>
        <taxon>eudicotyledons</taxon>
        <taxon>Gunneridae</taxon>
        <taxon>Pentapetalae</taxon>
        <taxon>rosids</taxon>
        <taxon>fabids</taxon>
        <taxon>Fagales</taxon>
        <taxon>Fagaceae</taxon>
        <taxon>Fagus</taxon>
    </lineage>
</organism>
<reference evidence="2" key="1">
    <citation type="submission" date="2018-02" db="EMBL/GenBank/DDBJ databases">
        <authorList>
            <person name="Cohen D.B."/>
            <person name="Kent A.D."/>
        </authorList>
    </citation>
    <scope>NUCLEOTIDE SEQUENCE</scope>
</reference>
<dbReference type="PANTHER" id="PTHR12771">
    <property type="entry name" value="ENGULFMENT AND CELL MOTILITY"/>
    <property type="match status" value="1"/>
</dbReference>
<dbReference type="PANTHER" id="PTHR12771:SF3">
    <property type="entry name" value="ELMO_CED-12 FAMILY PROTEIN"/>
    <property type="match status" value="1"/>
</dbReference>
<evidence type="ECO:0000259" key="1">
    <source>
        <dbReference type="Pfam" id="PF04727"/>
    </source>
</evidence>